<dbReference type="PANTHER" id="PTHR37427:SF2">
    <property type="entry name" value="SECRETED PROTEIN"/>
    <property type="match status" value="1"/>
</dbReference>
<keyword evidence="1" id="KW-0732">Signal</keyword>
<dbReference type="Proteomes" id="UP000031036">
    <property type="component" value="Unassembled WGS sequence"/>
</dbReference>
<feature type="signal peptide" evidence="1">
    <location>
        <begin position="1"/>
        <end position="18"/>
    </location>
</feature>
<dbReference type="EMBL" id="JPKZ01001763">
    <property type="protein sequence ID" value="KHN80142.1"/>
    <property type="molecule type" value="Genomic_DNA"/>
</dbReference>
<comment type="caution">
    <text evidence="2">The sequence shown here is derived from an EMBL/GenBank/DDBJ whole genome shotgun (WGS) entry which is preliminary data.</text>
</comment>
<proteinExistence type="predicted"/>
<gene>
    <name evidence="2" type="ORF">Tcan_07956</name>
</gene>
<evidence type="ECO:0000313" key="3">
    <source>
        <dbReference type="Proteomes" id="UP000031036"/>
    </source>
</evidence>
<dbReference type="PANTHER" id="PTHR37427">
    <property type="entry name" value="PROTEIN CBG20963-RELATED"/>
    <property type="match status" value="1"/>
</dbReference>
<evidence type="ECO:0000256" key="1">
    <source>
        <dbReference type="SAM" id="SignalP"/>
    </source>
</evidence>
<name>A0A0B2VFG0_TOXCA</name>
<dbReference type="AlphaFoldDB" id="A0A0B2VFG0"/>
<evidence type="ECO:0000313" key="2">
    <source>
        <dbReference type="EMBL" id="KHN80142.1"/>
    </source>
</evidence>
<dbReference type="OrthoDB" id="5869907at2759"/>
<feature type="chain" id="PRO_5002096113" description="Lipoprotein" evidence="1">
    <location>
        <begin position="19"/>
        <end position="128"/>
    </location>
</feature>
<organism evidence="2 3">
    <name type="scientific">Toxocara canis</name>
    <name type="common">Canine roundworm</name>
    <dbReference type="NCBI Taxonomy" id="6265"/>
    <lineage>
        <taxon>Eukaryota</taxon>
        <taxon>Metazoa</taxon>
        <taxon>Ecdysozoa</taxon>
        <taxon>Nematoda</taxon>
        <taxon>Chromadorea</taxon>
        <taxon>Rhabditida</taxon>
        <taxon>Spirurina</taxon>
        <taxon>Ascaridomorpha</taxon>
        <taxon>Ascaridoidea</taxon>
        <taxon>Toxocaridae</taxon>
        <taxon>Toxocara</taxon>
    </lineage>
</organism>
<dbReference type="OMA" id="HITGMFC"/>
<dbReference type="PROSITE" id="PS51257">
    <property type="entry name" value="PROKAR_LIPOPROTEIN"/>
    <property type="match status" value="1"/>
</dbReference>
<accession>A0A0B2VFG0</accession>
<protein>
    <recommendedName>
        <fullName evidence="4">Lipoprotein</fullName>
    </recommendedName>
</protein>
<evidence type="ECO:0008006" key="4">
    <source>
        <dbReference type="Google" id="ProtNLM"/>
    </source>
</evidence>
<sequence length="128" mass="14177">MMRTVVAVVFALFTFTMGCNFLVDLVSDTAKPFYVDMVFFNQSTSTLIHMTRRGETKRLQVIGEACNWKRTFVRVYTDTGRGRGKDALISSSFLDGVGVLNYVVGDDLQPRMKMRAGVACGFGDCGHG</sequence>
<reference evidence="2 3" key="1">
    <citation type="submission" date="2014-11" db="EMBL/GenBank/DDBJ databases">
        <title>Genetic blueprint of the zoonotic pathogen Toxocara canis.</title>
        <authorList>
            <person name="Zhu X.-Q."/>
            <person name="Korhonen P.K."/>
            <person name="Cai H."/>
            <person name="Young N.D."/>
            <person name="Nejsum P."/>
            <person name="von Samson-Himmelstjerna G."/>
            <person name="Boag P.R."/>
            <person name="Tan P."/>
            <person name="Li Q."/>
            <person name="Min J."/>
            <person name="Yang Y."/>
            <person name="Wang X."/>
            <person name="Fang X."/>
            <person name="Hall R.S."/>
            <person name="Hofmann A."/>
            <person name="Sternberg P.W."/>
            <person name="Jex A.R."/>
            <person name="Gasser R.B."/>
        </authorList>
    </citation>
    <scope>NUCLEOTIDE SEQUENCE [LARGE SCALE GENOMIC DNA]</scope>
    <source>
        <strain evidence="2">PN_DK_2014</strain>
    </source>
</reference>
<keyword evidence="3" id="KW-1185">Reference proteome</keyword>